<protein>
    <recommendedName>
        <fullName evidence="4">ABC-2 type transport system permease protein</fullName>
    </recommendedName>
</protein>
<keyword evidence="3" id="KW-1185">Reference proteome</keyword>
<feature type="transmembrane region" description="Helical" evidence="1">
    <location>
        <begin position="29"/>
        <end position="53"/>
    </location>
</feature>
<evidence type="ECO:0008006" key="4">
    <source>
        <dbReference type="Google" id="ProtNLM"/>
    </source>
</evidence>
<feature type="transmembrane region" description="Helical" evidence="1">
    <location>
        <begin position="382"/>
        <end position="408"/>
    </location>
</feature>
<reference evidence="2 3" key="1">
    <citation type="journal article" date="2019" name="Int. J. Syst. Evol. Microbiol.">
        <title>The Global Catalogue of Microorganisms (GCM) 10K type strain sequencing project: providing services to taxonomists for standard genome sequencing and annotation.</title>
        <authorList>
            <consortium name="The Broad Institute Genomics Platform"/>
            <consortium name="The Broad Institute Genome Sequencing Center for Infectious Disease"/>
            <person name="Wu L."/>
            <person name="Ma J."/>
        </authorList>
    </citation>
    <scope>NUCLEOTIDE SEQUENCE [LARGE SCALE GENOMIC DNA]</scope>
    <source>
        <strain evidence="2 3">PSRA2</strain>
    </source>
</reference>
<proteinExistence type="predicted"/>
<keyword evidence="1" id="KW-1133">Transmembrane helix</keyword>
<evidence type="ECO:0000256" key="1">
    <source>
        <dbReference type="SAM" id="Phobius"/>
    </source>
</evidence>
<keyword evidence="1" id="KW-0472">Membrane</keyword>
<dbReference type="RefSeq" id="WP_304449310.1">
    <property type="nucleotide sequence ID" value="NZ_JARRAH010000001.1"/>
</dbReference>
<sequence length="533" mass="53721">MSATRHVRLVARHEVVRRWRAVRGNTRQALAIGASILFGALFFAVAVFGAYAFGGAMARGEVTPPLDLLRLAAAAVFAFAVFLTTIRAVQTSTAPPGLDGLLTTLPHREVIAALALVEVGFALLFPGSAVALVALAFAVGAGAPATAALLTVAVVGLVTVGALTGVTLGLAVRVLVARSALLSRLRTPVAVGLFLAYFAVITSQQAGSAFAPVLRAVGATPLGWFADLGLYGLSPDASAVRAAGALGATAVAVPLVGAAASALAGRLWYDDPVQPEGADEAQASGMGDVTFVPRPMARVVRKSWLRAKRNPMRLQYVAYPLFFLWAPLADVVRTGTVPPGLAALVAFYGAWATGSAFSLNPVGDEGPVLPVTLTTPVTGRTFVGGVCLAGVLVGVPLTALAAVGLALAAGLEPAALAAVGVSAVVLPLAATGIAAGVGSVFPRLQTVRLGRNRQAVVPSLFAFALYSLVLGVAGLPASVVGAPGVLGVLSELVGLPQTTALVGGLALTVVLAGVAAAVGVRVAVTRFEGYTYD</sequence>
<feature type="transmembrane region" description="Helical" evidence="1">
    <location>
        <begin position="461"/>
        <end position="489"/>
    </location>
</feature>
<evidence type="ECO:0000313" key="3">
    <source>
        <dbReference type="Proteomes" id="UP001596406"/>
    </source>
</evidence>
<organism evidence="2 3">
    <name type="scientific">Halomarina ordinaria</name>
    <dbReference type="NCBI Taxonomy" id="3033939"/>
    <lineage>
        <taxon>Archaea</taxon>
        <taxon>Methanobacteriati</taxon>
        <taxon>Methanobacteriota</taxon>
        <taxon>Stenosarchaea group</taxon>
        <taxon>Halobacteria</taxon>
        <taxon>Halobacteriales</taxon>
        <taxon>Natronomonadaceae</taxon>
        <taxon>Halomarina</taxon>
    </lineage>
</organism>
<gene>
    <name evidence="2" type="ORF">ACFQHK_14215</name>
</gene>
<dbReference type="EMBL" id="JBHSXM010000001">
    <property type="protein sequence ID" value="MFC6837646.1"/>
    <property type="molecule type" value="Genomic_DNA"/>
</dbReference>
<evidence type="ECO:0000313" key="2">
    <source>
        <dbReference type="EMBL" id="MFC6837646.1"/>
    </source>
</evidence>
<comment type="caution">
    <text evidence="2">The sequence shown here is derived from an EMBL/GenBank/DDBJ whole genome shotgun (WGS) entry which is preliminary data.</text>
</comment>
<accession>A0ABD5UHS5</accession>
<name>A0ABD5UHS5_9EURY</name>
<feature type="transmembrane region" description="Helical" evidence="1">
    <location>
        <begin position="245"/>
        <end position="269"/>
    </location>
</feature>
<dbReference type="Proteomes" id="UP001596406">
    <property type="component" value="Unassembled WGS sequence"/>
</dbReference>
<keyword evidence="1" id="KW-0812">Transmembrane</keyword>
<feature type="transmembrane region" description="Helical" evidence="1">
    <location>
        <begin position="501"/>
        <end position="524"/>
    </location>
</feature>
<feature type="transmembrane region" description="Helical" evidence="1">
    <location>
        <begin position="147"/>
        <end position="176"/>
    </location>
</feature>
<feature type="transmembrane region" description="Helical" evidence="1">
    <location>
        <begin position="188"/>
        <end position="207"/>
    </location>
</feature>
<dbReference type="AlphaFoldDB" id="A0ABD5UHS5"/>
<feature type="transmembrane region" description="Helical" evidence="1">
    <location>
        <begin position="415"/>
        <end position="441"/>
    </location>
</feature>
<feature type="transmembrane region" description="Helical" evidence="1">
    <location>
        <begin position="68"/>
        <end position="89"/>
    </location>
</feature>
<feature type="transmembrane region" description="Helical" evidence="1">
    <location>
        <begin position="110"/>
        <end position="141"/>
    </location>
</feature>